<sequence>MQEKIKKSVASLLAYIVKKDKRNVKREAKLFCEMLGADFDCCQDEAMELLANTINNEINLELHLDIINEALCNDKLSKMHILDQLNHMIYSDKITKDDYEEFEYIKNRLCNSCDSKHK</sequence>
<protein>
    <recommendedName>
        <fullName evidence="2">Co-chaperone DjlA N-terminal domain-containing protein</fullName>
    </recommendedName>
</protein>
<gene>
    <name evidence="1" type="ORF">BN3087_1010002</name>
</gene>
<organism evidence="1">
    <name type="scientific">Sulfurovum sp. enrichment culture clone C5</name>
    <dbReference type="NCBI Taxonomy" id="497650"/>
    <lineage>
        <taxon>Bacteria</taxon>
        <taxon>Pseudomonadati</taxon>
        <taxon>Campylobacterota</taxon>
        <taxon>Epsilonproteobacteria</taxon>
        <taxon>Campylobacterales</taxon>
        <taxon>Sulfurovaceae</taxon>
        <taxon>Sulfurovum</taxon>
        <taxon>environmental samples</taxon>
    </lineage>
</organism>
<name>A0A0S4XKS1_9BACT</name>
<proteinExistence type="predicted"/>
<reference evidence="1" key="1">
    <citation type="submission" date="2015-11" db="EMBL/GenBank/DDBJ databases">
        <authorList>
            <person name="Zhang Y."/>
            <person name="Guo Z."/>
        </authorList>
    </citation>
    <scope>NUCLEOTIDE SEQUENCE</scope>
    <source>
        <strain evidence="1">BN30871</strain>
    </source>
</reference>
<evidence type="ECO:0008006" key="2">
    <source>
        <dbReference type="Google" id="ProtNLM"/>
    </source>
</evidence>
<dbReference type="EMBL" id="FAXN01000004">
    <property type="protein sequence ID" value="CUV64947.1"/>
    <property type="molecule type" value="Genomic_DNA"/>
</dbReference>
<accession>A0A0S4XKS1</accession>
<dbReference type="AlphaFoldDB" id="A0A0S4XKS1"/>
<evidence type="ECO:0000313" key="1">
    <source>
        <dbReference type="EMBL" id="CUV64947.1"/>
    </source>
</evidence>